<dbReference type="InterPro" id="IPR037407">
    <property type="entry name" value="MLP_fam"/>
</dbReference>
<gene>
    <name evidence="2" type="ORF">ID854_21680</name>
</gene>
<dbReference type="AlphaFoldDB" id="A0AAW3Z1B0"/>
<dbReference type="GO" id="GO:0005829">
    <property type="term" value="C:cytosol"/>
    <property type="evidence" value="ECO:0007669"/>
    <property type="project" value="TreeGrafter"/>
</dbReference>
<dbReference type="SUPFAM" id="SSF160582">
    <property type="entry name" value="MbtH-like"/>
    <property type="match status" value="1"/>
</dbReference>
<comment type="caution">
    <text evidence="2">The sequence shown here is derived from an EMBL/GenBank/DDBJ whole genome shotgun (WGS) entry which is preliminary data.</text>
</comment>
<dbReference type="EMBL" id="JACXBF010000564">
    <property type="protein sequence ID" value="MBD2802984.1"/>
    <property type="molecule type" value="Genomic_DNA"/>
</dbReference>
<dbReference type="InterPro" id="IPR005153">
    <property type="entry name" value="MbtH-like_dom"/>
</dbReference>
<dbReference type="Gene3D" id="3.90.820.10">
    <property type="entry name" value="Structural Genomics, Unknown Function 30-nov-00 1gh9 Mol_id"/>
    <property type="match status" value="1"/>
</dbReference>
<name>A0AAW3Z1B0_9GAMM</name>
<evidence type="ECO:0000259" key="1">
    <source>
        <dbReference type="SMART" id="SM00923"/>
    </source>
</evidence>
<dbReference type="SMART" id="SM00923">
    <property type="entry name" value="MbtH"/>
    <property type="match status" value="1"/>
</dbReference>
<organism evidence="2">
    <name type="scientific">Xenorhabdus szentirmaii</name>
    <dbReference type="NCBI Taxonomy" id="290112"/>
    <lineage>
        <taxon>Bacteria</taxon>
        <taxon>Pseudomonadati</taxon>
        <taxon>Pseudomonadota</taxon>
        <taxon>Gammaproteobacteria</taxon>
        <taxon>Enterobacterales</taxon>
        <taxon>Morganellaceae</taxon>
        <taxon>Xenorhabdus</taxon>
    </lineage>
</organism>
<dbReference type="RefSeq" id="WP_038240737.1">
    <property type="nucleotide sequence ID" value="NZ_CAWNPE010000001.1"/>
</dbReference>
<accession>A0AAW3Z1B0</accession>
<reference evidence="2" key="2">
    <citation type="journal article" date="2024" name="Toxins">
        <title>Genome Sequence Analysis of Native Xenorhabdus Strains Isolated from Entomopathogenic Nematodes in Argentina.</title>
        <authorList>
            <person name="Palma L."/>
            <person name="Frizzo L."/>
            <person name="Kaiser S."/>
            <person name="Berry C."/>
            <person name="Caballero P."/>
            <person name="Bode H.B."/>
            <person name="Del Valle E.E."/>
        </authorList>
    </citation>
    <scope>NUCLEOTIDE SEQUENCE</scope>
    <source>
        <strain evidence="2">M</strain>
    </source>
</reference>
<proteinExistence type="predicted"/>
<feature type="domain" description="MbtH-like" evidence="1">
    <location>
        <begin position="3"/>
        <end position="53"/>
    </location>
</feature>
<dbReference type="PANTHER" id="PTHR38444:SF1">
    <property type="entry name" value="ENTEROBACTIN BIOSYNTHESIS PROTEIN YBDZ"/>
    <property type="match status" value="1"/>
</dbReference>
<dbReference type="PANTHER" id="PTHR38444">
    <property type="entry name" value="ENTEROBACTIN BIOSYNTHESIS PROTEIN YBDZ"/>
    <property type="match status" value="1"/>
</dbReference>
<evidence type="ECO:0000313" key="2">
    <source>
        <dbReference type="EMBL" id="MBD2802984.1"/>
    </source>
</evidence>
<protein>
    <submittedName>
        <fullName evidence="2">MbtH family protein</fullName>
    </submittedName>
</protein>
<dbReference type="Pfam" id="PF03621">
    <property type="entry name" value="MbtH"/>
    <property type="match status" value="1"/>
</dbReference>
<dbReference type="InterPro" id="IPR038020">
    <property type="entry name" value="MbtH-like_sf"/>
</dbReference>
<dbReference type="GeneID" id="97126077"/>
<dbReference type="GO" id="GO:0019290">
    <property type="term" value="P:siderophore biosynthetic process"/>
    <property type="evidence" value="ECO:0007669"/>
    <property type="project" value="TreeGrafter"/>
</dbReference>
<dbReference type="Proteomes" id="UP001193920">
    <property type="component" value="Unassembled WGS sequence"/>
</dbReference>
<reference evidence="2" key="1">
    <citation type="submission" date="2020-09" db="EMBL/GenBank/DDBJ databases">
        <authorList>
            <person name="Palma L."/>
            <person name="Caballero P."/>
            <person name="Berry C."/>
            <person name="Del Valle E."/>
        </authorList>
    </citation>
    <scope>NUCLEOTIDE SEQUENCE</scope>
    <source>
        <strain evidence="2">M</strain>
    </source>
</reference>
<sequence>MKSLTKNDAMNWMVVINAKKQYSVWPSEYEIPMGWMAIGRMGSKEECLNHIAVIWPEPTKQQAIN</sequence>